<proteinExistence type="predicted"/>
<dbReference type="RefSeq" id="XP_041161509.1">
    <property type="nucleotide sequence ID" value="XM_041297717.1"/>
</dbReference>
<name>A0A9P7DJJ3_9AGAM</name>
<dbReference type="Gene3D" id="1.10.10.60">
    <property type="entry name" value="Homeodomain-like"/>
    <property type="match status" value="1"/>
</dbReference>
<feature type="region of interest" description="Disordered" evidence="3">
    <location>
        <begin position="221"/>
        <end position="254"/>
    </location>
</feature>
<dbReference type="InterPro" id="IPR001356">
    <property type="entry name" value="HD"/>
</dbReference>
<dbReference type="CDD" id="cd00086">
    <property type="entry name" value="homeodomain"/>
    <property type="match status" value="1"/>
</dbReference>
<comment type="subcellular location">
    <subcellularLocation>
        <location evidence="1 2">Nucleus</location>
    </subcellularLocation>
</comment>
<keyword evidence="1 2" id="KW-0371">Homeobox</keyword>
<keyword evidence="6" id="KW-1185">Reference proteome</keyword>
<feature type="region of interest" description="Disordered" evidence="3">
    <location>
        <begin position="1"/>
        <end position="38"/>
    </location>
</feature>
<evidence type="ECO:0000256" key="2">
    <source>
        <dbReference type="RuleBase" id="RU000682"/>
    </source>
</evidence>
<feature type="compositionally biased region" description="Low complexity" evidence="3">
    <location>
        <begin position="183"/>
        <end position="193"/>
    </location>
</feature>
<evidence type="ECO:0000313" key="5">
    <source>
        <dbReference type="EMBL" id="KAG1795755.1"/>
    </source>
</evidence>
<feature type="region of interest" description="Disordered" evidence="3">
    <location>
        <begin position="142"/>
        <end position="203"/>
    </location>
</feature>
<gene>
    <name evidence="5" type="ORF">HD556DRAFT_1235075</name>
</gene>
<evidence type="ECO:0000256" key="1">
    <source>
        <dbReference type="PROSITE-ProRule" id="PRU00108"/>
    </source>
</evidence>
<dbReference type="InterPro" id="IPR009057">
    <property type="entry name" value="Homeodomain-like_sf"/>
</dbReference>
<feature type="DNA-binding region" description="Homeobox" evidence="1">
    <location>
        <begin position="45"/>
        <end position="98"/>
    </location>
</feature>
<feature type="domain" description="Homeobox" evidence="4">
    <location>
        <begin position="43"/>
        <end position="97"/>
    </location>
</feature>
<dbReference type="OrthoDB" id="6159439at2759"/>
<dbReference type="GO" id="GO:0005634">
    <property type="term" value="C:nucleus"/>
    <property type="evidence" value="ECO:0007669"/>
    <property type="project" value="UniProtKB-SubCell"/>
</dbReference>
<dbReference type="EMBL" id="JABBWE010000021">
    <property type="protein sequence ID" value="KAG1795755.1"/>
    <property type="molecule type" value="Genomic_DNA"/>
</dbReference>
<feature type="compositionally biased region" description="Polar residues" evidence="3">
    <location>
        <begin position="1"/>
        <end position="29"/>
    </location>
</feature>
<organism evidence="5 6">
    <name type="scientific">Suillus plorans</name>
    <dbReference type="NCBI Taxonomy" id="116603"/>
    <lineage>
        <taxon>Eukaryota</taxon>
        <taxon>Fungi</taxon>
        <taxon>Dikarya</taxon>
        <taxon>Basidiomycota</taxon>
        <taxon>Agaricomycotina</taxon>
        <taxon>Agaricomycetes</taxon>
        <taxon>Agaricomycetidae</taxon>
        <taxon>Boletales</taxon>
        <taxon>Suillineae</taxon>
        <taxon>Suillaceae</taxon>
        <taxon>Suillus</taxon>
    </lineage>
</organism>
<accession>A0A9P7DJJ3</accession>
<keyword evidence="1 2" id="KW-0539">Nucleus</keyword>
<dbReference type="Proteomes" id="UP000719766">
    <property type="component" value="Unassembled WGS sequence"/>
</dbReference>
<dbReference type="SMART" id="SM00389">
    <property type="entry name" value="HOX"/>
    <property type="match status" value="1"/>
</dbReference>
<evidence type="ECO:0000256" key="3">
    <source>
        <dbReference type="SAM" id="MobiDB-lite"/>
    </source>
</evidence>
<evidence type="ECO:0000259" key="4">
    <source>
        <dbReference type="PROSITE" id="PS50071"/>
    </source>
</evidence>
<feature type="compositionally biased region" description="Low complexity" evidence="3">
    <location>
        <begin position="142"/>
        <end position="151"/>
    </location>
</feature>
<comment type="caution">
    <text evidence="5">The sequence shown here is derived from an EMBL/GenBank/DDBJ whole genome shotgun (WGS) entry which is preliminary data.</text>
</comment>
<dbReference type="Pfam" id="PF00046">
    <property type="entry name" value="Homeodomain"/>
    <property type="match status" value="1"/>
</dbReference>
<dbReference type="GO" id="GO:0003677">
    <property type="term" value="F:DNA binding"/>
    <property type="evidence" value="ECO:0007669"/>
    <property type="project" value="UniProtKB-UniRule"/>
</dbReference>
<keyword evidence="1 2" id="KW-0238">DNA-binding</keyword>
<feature type="compositionally biased region" description="Polar residues" evidence="3">
    <location>
        <begin position="161"/>
        <end position="175"/>
    </location>
</feature>
<feature type="compositionally biased region" description="Basic residues" evidence="3">
    <location>
        <begin position="113"/>
        <end position="123"/>
    </location>
</feature>
<evidence type="ECO:0000313" key="6">
    <source>
        <dbReference type="Proteomes" id="UP000719766"/>
    </source>
</evidence>
<reference evidence="5" key="1">
    <citation type="journal article" date="2020" name="New Phytol.">
        <title>Comparative genomics reveals dynamic genome evolution in host specialist ectomycorrhizal fungi.</title>
        <authorList>
            <person name="Lofgren L.A."/>
            <person name="Nguyen N.H."/>
            <person name="Vilgalys R."/>
            <person name="Ruytinx J."/>
            <person name="Liao H.L."/>
            <person name="Branco S."/>
            <person name="Kuo A."/>
            <person name="LaButti K."/>
            <person name="Lipzen A."/>
            <person name="Andreopoulos W."/>
            <person name="Pangilinan J."/>
            <person name="Riley R."/>
            <person name="Hundley H."/>
            <person name="Na H."/>
            <person name="Barry K."/>
            <person name="Grigoriev I.V."/>
            <person name="Stajich J.E."/>
            <person name="Kennedy P.G."/>
        </authorList>
    </citation>
    <scope>NUCLEOTIDE SEQUENCE</scope>
    <source>
        <strain evidence="5">S12</strain>
    </source>
</reference>
<protein>
    <recommendedName>
        <fullName evidence="4">Homeobox domain-containing protein</fullName>
    </recommendedName>
</protein>
<dbReference type="AlphaFoldDB" id="A0A9P7DJJ3"/>
<dbReference type="GeneID" id="64591481"/>
<dbReference type="PROSITE" id="PS50071">
    <property type="entry name" value="HOMEOBOX_2"/>
    <property type="match status" value="1"/>
</dbReference>
<dbReference type="SUPFAM" id="SSF46689">
    <property type="entry name" value="Homeodomain-like"/>
    <property type="match status" value="1"/>
</dbReference>
<feature type="region of interest" description="Disordered" evidence="3">
    <location>
        <begin position="103"/>
        <end position="123"/>
    </location>
</feature>
<sequence length="311" mass="34337">MPPLQRSASSSTISTVTHSNTSIADTSISEAKPPVSTHVPYVRRRNTPQQLKALQQLLELSHHPTREQRLALAMEFGMELKSVTNWFQNKRQTEKRKSLIWNENNPPKIHAPQSRHLKQHRSNKSISSFSVSLDKIAQLSERPSSPSLLLSANQAPPTPFTPRTTNVRAQSSPSPSELWKHIPSSPVVPQSSPGAEEARLAGLPSRSKTWRSLEWACLKARRGKRVDDGEEEDDLPCLPSLSHGGGSDDGSYEALTPDSSVRCINLSPQSNSPSCFSGEENNKGLFSDLRKPPQSEDVEAALTLLGFMARR</sequence>